<evidence type="ECO:0000313" key="4">
    <source>
        <dbReference type="EMBL" id="TKK88273.1"/>
    </source>
</evidence>
<evidence type="ECO:0000313" key="3">
    <source>
        <dbReference type="EMBL" id="QNP36869.1"/>
    </source>
</evidence>
<sequence length="45" mass="4838">MKRGILMGIVKDILLVFGGSMLGVTVMCLMHASTAADRVMEKKGK</sequence>
<evidence type="ECO:0000313" key="7">
    <source>
        <dbReference type="Proteomes" id="UP000244140"/>
    </source>
</evidence>
<dbReference type="InterPro" id="IPR024522">
    <property type="entry name" value="DUF3789"/>
</dbReference>
<dbReference type="AlphaFoldDB" id="A0A1Q1FVQ7"/>
<dbReference type="Proteomes" id="UP000244140">
    <property type="component" value="Unassembled WGS sequence"/>
</dbReference>
<keyword evidence="1" id="KW-1133">Transmembrane helix</keyword>
<proteinExistence type="predicted"/>
<feature type="transmembrane region" description="Helical" evidence="1">
    <location>
        <begin position="12"/>
        <end position="32"/>
    </location>
</feature>
<dbReference type="Proteomes" id="UP001221642">
    <property type="component" value="Chromosome"/>
</dbReference>
<reference evidence="5 10" key="4">
    <citation type="submission" date="2023-02" db="EMBL/GenBank/DDBJ databases">
        <title>Results of the 2020 Genomic Proficiency Test for the network of European Union Reference Laboratory for Antimicrobial Resistance assessing whole genome sequencing capacities.</title>
        <authorList>
            <person name="Hoffmann M."/>
            <person name="Luo Y."/>
            <person name="Sorensen L.H."/>
            <person name="Pedersen S.K."/>
            <person name="Hendriksen R.S."/>
        </authorList>
    </citation>
    <scope>NUCLEOTIDE SEQUENCE [LARGE SCALE GENOMIC DNA]</scope>
    <source>
        <strain evidence="5 10">GENOMIC22-006</strain>
    </source>
</reference>
<evidence type="ECO:0000313" key="2">
    <source>
        <dbReference type="EMBL" id="PTN78344.1"/>
    </source>
</evidence>
<evidence type="ECO:0000313" key="11">
    <source>
        <dbReference type="Proteomes" id="UP001222182"/>
    </source>
</evidence>
<dbReference type="GeneID" id="69567599"/>
<dbReference type="RefSeq" id="WP_002359816.1">
    <property type="nucleotide sequence ID" value="NZ_AP031218.1"/>
</dbReference>
<evidence type="ECO:0000256" key="1">
    <source>
        <dbReference type="SAM" id="Phobius"/>
    </source>
</evidence>
<name>A0A1Q1FVQ7_ENTFL</name>
<evidence type="ECO:0000313" key="6">
    <source>
        <dbReference type="EMBL" id="WER41830.1"/>
    </source>
</evidence>
<keyword evidence="1" id="KW-0472">Membrane</keyword>
<dbReference type="Proteomes" id="UP000305511">
    <property type="component" value="Unassembled WGS sequence"/>
</dbReference>
<evidence type="ECO:0000313" key="10">
    <source>
        <dbReference type="Proteomes" id="UP001221642"/>
    </source>
</evidence>
<reference evidence="3 9" key="3">
    <citation type="submission" date="2020-08" db="EMBL/GenBank/DDBJ databases">
        <title>Enterococcus faecalis SF28073 genome assembly.</title>
        <authorList>
            <person name="Duerkop B.A."/>
            <person name="Johnson C.N."/>
        </authorList>
    </citation>
    <scope>NUCLEOTIDE SEQUENCE [LARGE SCALE GENOMIC DNA]</scope>
    <source>
        <strain evidence="3 9">SF28073</strain>
    </source>
</reference>
<evidence type="ECO:0000313" key="8">
    <source>
        <dbReference type="Proteomes" id="UP000305511"/>
    </source>
</evidence>
<gene>
    <name evidence="2" type="ORF">DAI13_11495</name>
    <name evidence="4" type="ORF">EY666_05800</name>
    <name evidence="3" type="ORF">H9Q64_10345</name>
    <name evidence="6" type="ORF">P0083_10885</name>
    <name evidence="5" type="ORF">P0D81_06400</name>
</gene>
<reference evidence="4 8" key="2">
    <citation type="submission" date="2019-02" db="EMBL/GenBank/DDBJ databases">
        <title>Bacteria dissemination in different level of health care in South Africa: the effectiveness of infections prevention and control.</title>
        <authorList>
            <person name="Shobo C."/>
            <person name="Amoako D.G."/>
            <person name="Allam M."/>
            <person name="Ismail A."/>
            <person name="Bester L.A."/>
            <person name="Essack S.Y."/>
        </authorList>
    </citation>
    <scope>NUCLEOTIDE SEQUENCE [LARGE SCALE GENOMIC DNA]</scope>
    <source>
        <strain evidence="4 8">2SIL2</strain>
    </source>
</reference>
<dbReference type="Pfam" id="PF12664">
    <property type="entry name" value="DUF3789"/>
    <property type="match status" value="1"/>
</dbReference>
<dbReference type="Proteomes" id="UP000516122">
    <property type="component" value="Chromosome"/>
</dbReference>
<protein>
    <submittedName>
        <fullName evidence="4">DUF3789 domain-containing protein</fullName>
    </submittedName>
</protein>
<keyword evidence="1" id="KW-0812">Transmembrane</keyword>
<dbReference type="EMBL" id="CP119528">
    <property type="protein sequence ID" value="WER41830.1"/>
    <property type="molecule type" value="Genomic_DNA"/>
</dbReference>
<dbReference type="EMBL" id="CP119159">
    <property type="protein sequence ID" value="WEH23650.1"/>
    <property type="molecule type" value="Genomic_DNA"/>
</dbReference>
<reference evidence="6 11" key="5">
    <citation type="submission" date="2023-03" db="EMBL/GenBank/DDBJ databases">
        <title>Complete genome sequence of an Enterococcus faecalis urinary isolate.</title>
        <authorList>
            <person name="Brauer A.L."/>
            <person name="Armbruster C.E."/>
        </authorList>
    </citation>
    <scope>NUCLEOTIDE SEQUENCE [LARGE SCALE GENOMIC DNA]</scope>
    <source>
        <strain evidence="6 11">3143</strain>
    </source>
</reference>
<dbReference type="EMBL" id="SIYF01000128">
    <property type="protein sequence ID" value="TKK88273.1"/>
    <property type="molecule type" value="Genomic_DNA"/>
</dbReference>
<evidence type="ECO:0000313" key="5">
    <source>
        <dbReference type="EMBL" id="WEH23650.1"/>
    </source>
</evidence>
<organism evidence="4 8">
    <name type="scientific">Enterococcus faecalis</name>
    <name type="common">Streptococcus faecalis</name>
    <dbReference type="NCBI Taxonomy" id="1351"/>
    <lineage>
        <taxon>Bacteria</taxon>
        <taxon>Bacillati</taxon>
        <taxon>Bacillota</taxon>
        <taxon>Bacilli</taxon>
        <taxon>Lactobacillales</taxon>
        <taxon>Enterococcaceae</taxon>
        <taxon>Enterococcus</taxon>
    </lineage>
</organism>
<evidence type="ECO:0000313" key="9">
    <source>
        <dbReference type="Proteomes" id="UP000516122"/>
    </source>
</evidence>
<accession>A0A1Q1FVQ7</accession>
<reference evidence="2 7" key="1">
    <citation type="submission" date="2018-04" db="EMBL/GenBank/DDBJ databases">
        <authorList>
            <person name="Van Tyne D."/>
        </authorList>
    </citation>
    <scope>NUCLEOTIDE SEQUENCE [LARGE SCALE GENOMIC DNA]</scope>
    <source>
        <strain evidence="2 7">B2535</strain>
    </source>
</reference>
<dbReference type="Proteomes" id="UP001222182">
    <property type="component" value="Chromosome"/>
</dbReference>
<dbReference type="EMBL" id="PZZH01000001">
    <property type="protein sequence ID" value="PTN78344.1"/>
    <property type="molecule type" value="Genomic_DNA"/>
</dbReference>
<dbReference type="EMBL" id="CP060804">
    <property type="protein sequence ID" value="QNP36869.1"/>
    <property type="molecule type" value="Genomic_DNA"/>
</dbReference>